<dbReference type="KEGG" id="vg:60323393"/>
<dbReference type="RefSeq" id="YP_009951950.1">
    <property type="nucleotide sequence ID" value="NC_051606.1"/>
</dbReference>
<protein>
    <submittedName>
        <fullName evidence="1">Uncharacterized protein</fullName>
    </submittedName>
</protein>
<name>A0A222ZNP9_9CAUD</name>
<keyword evidence="2" id="KW-1185">Reference proteome</keyword>
<evidence type="ECO:0000313" key="1">
    <source>
        <dbReference type="EMBL" id="ASR86366.1"/>
    </source>
</evidence>
<evidence type="ECO:0000313" key="2">
    <source>
        <dbReference type="Proteomes" id="UP000224432"/>
    </source>
</evidence>
<gene>
    <name evidence="1" type="primary">86</name>
    <name evidence="1" type="ORF">SEA_AMOHNITION_86</name>
</gene>
<dbReference type="Proteomes" id="UP000224432">
    <property type="component" value="Segment"/>
</dbReference>
<sequence>MSGDLREPVDYAAVQRLWDSIGWQLEHQRQEPDRDRLRRLFGTGARR</sequence>
<proteinExistence type="predicted"/>
<dbReference type="GeneID" id="60323393"/>
<dbReference type="EMBL" id="MF140398">
    <property type="protein sequence ID" value="ASR86366.1"/>
    <property type="molecule type" value="Genomic_DNA"/>
</dbReference>
<organism evidence="1 2">
    <name type="scientific">Mycobacterium phage Amohnition</name>
    <dbReference type="NCBI Taxonomy" id="2015874"/>
    <lineage>
        <taxon>Viruses</taxon>
        <taxon>Duplodnaviria</taxon>
        <taxon>Heunggongvirae</taxon>
        <taxon>Uroviricota</taxon>
        <taxon>Caudoviricetes</taxon>
        <taxon>Weiservirinae</taxon>
        <taxon>Amginevirus</taxon>
        <taxon>Amginevirus amohnition</taxon>
    </lineage>
</organism>
<reference evidence="1 2" key="1">
    <citation type="submission" date="2017-05" db="EMBL/GenBank/DDBJ databases">
        <authorList>
            <person name="Paudel S."/>
            <person name="Amoh N.Y."/>
            <person name="Buchser W.J."/>
            <person name="Forsyth M.H."/>
            <person name="Saha M.S."/>
            <person name="Stoner T.H."/>
            <person name="Garlena R.A."/>
            <person name="Russell D.A."/>
            <person name="Pope W.H."/>
            <person name="Jacobs-Sera D."/>
            <person name="Hatfull G.F."/>
        </authorList>
    </citation>
    <scope>NUCLEOTIDE SEQUENCE [LARGE SCALE GENOMIC DNA]</scope>
</reference>
<accession>A0A222ZNP9</accession>